<accession>A0A921MFL0</accession>
<evidence type="ECO:0000313" key="3">
    <source>
        <dbReference type="EMBL" id="HJG81319.1"/>
    </source>
</evidence>
<dbReference type="AlphaFoldDB" id="A0A921MFL0"/>
<dbReference type="Proteomes" id="UP000784435">
    <property type="component" value="Unassembled WGS sequence"/>
</dbReference>
<reference evidence="3" key="1">
    <citation type="journal article" date="2021" name="PeerJ">
        <title>Extensive microbial diversity within the chicken gut microbiome revealed by metagenomics and culture.</title>
        <authorList>
            <person name="Gilroy R."/>
            <person name="Ravi A."/>
            <person name="Getino M."/>
            <person name="Pursley I."/>
            <person name="Horton D.L."/>
            <person name="Alikhan N.F."/>
            <person name="Baker D."/>
            <person name="Gharbi K."/>
            <person name="Hall N."/>
            <person name="Watson M."/>
            <person name="Adriaenssens E.M."/>
            <person name="Foster-Nyarko E."/>
            <person name="Jarju S."/>
            <person name="Secka A."/>
            <person name="Antonio M."/>
            <person name="Oren A."/>
            <person name="Chaudhuri R.R."/>
            <person name="La Ragione R."/>
            <person name="Hildebrand F."/>
            <person name="Pallen M.J."/>
        </authorList>
    </citation>
    <scope>NUCLEOTIDE SEQUENCE</scope>
    <source>
        <strain evidence="3">ChiGjej5B5-7349</strain>
    </source>
</reference>
<keyword evidence="2" id="KW-0472">Membrane</keyword>
<sequence>MTAAGADDLGALADSLAQSLAGDPVHVTAAAEARVPDEAAAQLREKAQALPYPVHVVLVDDALNEESGSELVDLLADRVGEDGVYLVASTHGRVSSAVVEDGTEALDDAREAIASTQGSGSGYEGVRLVSTALDALAEDAGVEVADGEARDAGTSDRAEGMGEGASSQGTTGQSTEPPGGPDFSADQLVLGVLLAGIVVAAAVFAVVGLVSRRRAARLALPPRVRMPADLLRDAAQMQRSRIRAALIEDTLGIAARLRALDARGLPAHQADEVRRGLDAYTFAGRLVDADDVTRADLAGALVLLMEAGGAVDRAESAAAGGPTGAAGGRRGASRTDAARLCTVDPTHGAASARARLPRGAGAGTTPPLPVCAPCQRDLTAGRTPAWLHDRGRPYVERDTVWSRTCFGGEDGDLVEMIRVELVGRAGGPGA</sequence>
<evidence type="ECO:0000313" key="4">
    <source>
        <dbReference type="Proteomes" id="UP000784435"/>
    </source>
</evidence>
<reference evidence="3" key="2">
    <citation type="submission" date="2021-09" db="EMBL/GenBank/DDBJ databases">
        <authorList>
            <person name="Gilroy R."/>
        </authorList>
    </citation>
    <scope>NUCLEOTIDE SEQUENCE</scope>
    <source>
        <strain evidence="3">ChiGjej5B5-7349</strain>
    </source>
</reference>
<evidence type="ECO:0000256" key="1">
    <source>
        <dbReference type="SAM" id="MobiDB-lite"/>
    </source>
</evidence>
<keyword evidence="2" id="KW-0812">Transmembrane</keyword>
<feature type="region of interest" description="Disordered" evidence="1">
    <location>
        <begin position="315"/>
        <end position="335"/>
    </location>
</feature>
<dbReference type="EMBL" id="DYUK01000299">
    <property type="protein sequence ID" value="HJG81319.1"/>
    <property type="molecule type" value="Genomic_DNA"/>
</dbReference>
<name>A0A921MFL0_9MICO</name>
<comment type="caution">
    <text evidence="3">The sequence shown here is derived from an EMBL/GenBank/DDBJ whole genome shotgun (WGS) entry which is preliminary data.</text>
</comment>
<organism evidence="3 4">
    <name type="scientific">Brevibacterium senegalense</name>
    <dbReference type="NCBI Taxonomy" id="1033736"/>
    <lineage>
        <taxon>Bacteria</taxon>
        <taxon>Bacillati</taxon>
        <taxon>Actinomycetota</taxon>
        <taxon>Actinomycetes</taxon>
        <taxon>Micrococcales</taxon>
        <taxon>Brevibacteriaceae</taxon>
        <taxon>Brevibacterium</taxon>
    </lineage>
</organism>
<protein>
    <submittedName>
        <fullName evidence="3">Uncharacterized protein</fullName>
    </submittedName>
</protein>
<feature type="transmembrane region" description="Helical" evidence="2">
    <location>
        <begin position="188"/>
        <end position="210"/>
    </location>
</feature>
<feature type="compositionally biased region" description="Basic and acidic residues" evidence="1">
    <location>
        <begin position="147"/>
        <end position="160"/>
    </location>
</feature>
<feature type="compositionally biased region" description="Gly residues" evidence="1">
    <location>
        <begin position="321"/>
        <end position="330"/>
    </location>
</feature>
<gene>
    <name evidence="3" type="ORF">K8V08_13000</name>
</gene>
<proteinExistence type="predicted"/>
<keyword evidence="2" id="KW-1133">Transmembrane helix</keyword>
<evidence type="ECO:0000256" key="2">
    <source>
        <dbReference type="SAM" id="Phobius"/>
    </source>
</evidence>
<feature type="compositionally biased region" description="Polar residues" evidence="1">
    <location>
        <begin position="165"/>
        <end position="176"/>
    </location>
</feature>
<feature type="region of interest" description="Disordered" evidence="1">
    <location>
        <begin position="144"/>
        <end position="182"/>
    </location>
</feature>